<keyword evidence="7" id="KW-1185">Reference proteome</keyword>
<dbReference type="Pfam" id="PF00931">
    <property type="entry name" value="NB-ARC"/>
    <property type="match status" value="1"/>
</dbReference>
<dbReference type="InterPro" id="IPR027417">
    <property type="entry name" value="P-loop_NTPase"/>
</dbReference>
<sequence length="355" mass="40558">MRRQQHNFPAPLSVDLVGIDHHVVEVMKLVDRDPFETRTIVIYGIGGIGKTTLATVIYKKLYDKFKSCSFLKDIRETIKSKGLEHVQSLLISDMAESSDCWVPNPERGIGMIRFGCEKKKVLILLDDVDCQDHLDKMIGGCAFKSGSRIIITCRDKALLKSEYQSYELKKISYEASLILFNKYAFDGAQPPRELAALSSAIVDTAKGLPLALVIASSLLKGKHINIWMETLEKLRKVPNKYVQKMLRIGYDSLGYEEQQMFLNKACFFIGFDKRIVYYLWEDLQLCVASGLDRMVELSLIQYGEENELRMHDQLRDLRRALARPVDKKPWDCSRLWDAEAITVQLSKATMMSVDT</sequence>
<evidence type="ECO:0000313" key="5">
    <source>
        <dbReference type="EMBL" id="KAK2633200.1"/>
    </source>
</evidence>
<reference evidence="5" key="2">
    <citation type="journal article" date="2014" name="Nature">
        <title>The genome of Eucalyptus grandis.</title>
        <authorList>
            <person name="Myburg A.A."/>
            <person name="Grattapaglia D."/>
            <person name="Tuskan G.A."/>
            <person name="Hellsten U."/>
            <person name="Hayes R.D."/>
            <person name="Grimwood J."/>
            <person name="Jenkins J."/>
            <person name="Lindquist E."/>
            <person name="Tice H."/>
            <person name="Bauer D."/>
            <person name="Goodstein D.M."/>
            <person name="Dubchak I."/>
            <person name="Poliakov A."/>
            <person name="Mizrachi E."/>
            <person name="Kullan A.R."/>
            <person name="Hussey S.G."/>
            <person name="Pinard D."/>
            <person name="van der Merwe K."/>
            <person name="Singh P."/>
            <person name="van Jaarsveld I."/>
            <person name="Silva-Junior O.B."/>
            <person name="Togawa R.C."/>
            <person name="Pappas M.R."/>
            <person name="Faria D.A."/>
            <person name="Sansaloni C.P."/>
            <person name="Petroli C.D."/>
            <person name="Yang X."/>
            <person name="Ranjan P."/>
            <person name="Tschaplinski T.J."/>
            <person name="Ye C.Y."/>
            <person name="Li T."/>
            <person name="Sterck L."/>
            <person name="Vanneste K."/>
            <person name="Murat F."/>
            <person name="Soler M."/>
            <person name="Clemente H.S."/>
            <person name="Saidi N."/>
            <person name="Cassan-Wang H."/>
            <person name="Dunand C."/>
            <person name="Hefer C.A."/>
            <person name="Bornberg-Bauer E."/>
            <person name="Kersting A.R."/>
            <person name="Vining K."/>
            <person name="Amarasinghe V."/>
            <person name="Ranik M."/>
            <person name="Naithani S."/>
            <person name="Elser J."/>
            <person name="Boyd A.E."/>
            <person name="Liston A."/>
            <person name="Spatafora J.W."/>
            <person name="Dharmwardhana P."/>
            <person name="Raja R."/>
            <person name="Sullivan C."/>
            <person name="Romanel E."/>
            <person name="Alves-Ferreira M."/>
            <person name="Kulheim C."/>
            <person name="Foley W."/>
            <person name="Carocha V."/>
            <person name="Paiva J."/>
            <person name="Kudrna D."/>
            <person name="Brommonschenkel S.H."/>
            <person name="Pasquali G."/>
            <person name="Byrne M."/>
            <person name="Rigault P."/>
            <person name="Tibbits J."/>
            <person name="Spokevicius A."/>
            <person name="Jones R.C."/>
            <person name="Steane D.A."/>
            <person name="Vaillancourt R.E."/>
            <person name="Potts B.M."/>
            <person name="Joubert F."/>
            <person name="Barry K."/>
            <person name="Pappas G.J."/>
            <person name="Strauss S.H."/>
            <person name="Jaiswal P."/>
            <person name="Grima-Pettenati J."/>
            <person name="Salse J."/>
            <person name="Van de Peer Y."/>
            <person name="Rokhsar D.S."/>
            <person name="Schmutz J."/>
        </authorList>
    </citation>
    <scope>NUCLEOTIDE SEQUENCE</scope>
    <source>
        <tissue evidence="5">Leaf extractions</tissue>
    </source>
</reference>
<reference evidence="5" key="4">
    <citation type="submission" date="2023-07" db="EMBL/GenBank/DDBJ databases">
        <authorList>
            <person name="Myburg A.A."/>
            <person name="Grattapaglia D."/>
            <person name="Tuskan G.A."/>
            <person name="Hellsten U."/>
            <person name="Hayes R.D."/>
            <person name="Grimwood J."/>
            <person name="Jenkins J."/>
            <person name="Lindquist E."/>
            <person name="Tice H."/>
            <person name="Bauer D."/>
            <person name="Goodstein D.M."/>
            <person name="Dubchak I."/>
            <person name="Poliakov A."/>
            <person name="Mizrachi E."/>
            <person name="Kullan A.R."/>
            <person name="Hussey S.G."/>
            <person name="Pinard D."/>
            <person name="Van D.M."/>
            <person name="Singh P."/>
            <person name="Van J.I."/>
            <person name="Silva-Junior O.B."/>
            <person name="Togawa R.C."/>
            <person name="Pappas M.R."/>
            <person name="Faria D.A."/>
            <person name="Sansaloni C.P."/>
            <person name="Petroli C.D."/>
            <person name="Yang X."/>
            <person name="Ranjan P."/>
            <person name="Tschaplinski T.J."/>
            <person name="Ye C.Y."/>
            <person name="Li T."/>
            <person name="Sterck L."/>
            <person name="Vanneste K."/>
            <person name="Murat F."/>
            <person name="Soler M."/>
            <person name="Clemente H.S."/>
            <person name="Saidi N."/>
            <person name="Cassan-Wang H."/>
            <person name="Dunand C."/>
            <person name="Hefer C.A."/>
            <person name="Bornberg-Bauer E."/>
            <person name="Kersting A.R."/>
            <person name="Vining K."/>
            <person name="Amarasinghe V."/>
            <person name="Ranik M."/>
            <person name="Naithani S."/>
            <person name="Elser J."/>
            <person name="Boyd A.E."/>
            <person name="Liston A."/>
            <person name="Spatafora J.W."/>
            <person name="Dharmwardhana P."/>
            <person name="Raja R."/>
            <person name="Sullivan C."/>
            <person name="Romanel E."/>
            <person name="Alves-Ferreira M."/>
            <person name="Kulheim C."/>
            <person name="Foley W."/>
            <person name="Carocha V."/>
            <person name="Paiva J."/>
            <person name="Kudrna D."/>
            <person name="Brommonschenkel S.H."/>
            <person name="Pasquali G."/>
            <person name="Byrne M."/>
            <person name="Rigault P."/>
            <person name="Tibbits J."/>
            <person name="Spokevicius A."/>
            <person name="Jones R.C."/>
            <person name="Steane D.A."/>
            <person name="Vaillancourt R.E."/>
            <person name="Potts B.M."/>
            <person name="Joubert F."/>
            <person name="Barry K."/>
            <person name="Pappas G.J."/>
            <person name="Strauss S.H."/>
            <person name="Jaiswal P."/>
            <person name="Grima-Pettenati J."/>
            <person name="Salse J."/>
            <person name="Van D.P."/>
            <person name="Rokhsar D.S."/>
            <person name="Schmutz J."/>
        </authorList>
    </citation>
    <scope>NUCLEOTIDE SEQUENCE</scope>
    <source>
        <tissue evidence="5">Leaf extractions</tissue>
    </source>
</reference>
<dbReference type="InterPro" id="IPR042197">
    <property type="entry name" value="Apaf_helical"/>
</dbReference>
<name>A0A058ZXN2_EUCGR</name>
<dbReference type="PANTHER" id="PTHR11017:SF570">
    <property type="entry name" value="DISEASE RESISTANCE PROTEIN (TIR-NBS CLASS)-RELATED"/>
    <property type="match status" value="1"/>
</dbReference>
<dbReference type="eggNOG" id="KOG1075">
    <property type="taxonomic scope" value="Eukaryota"/>
</dbReference>
<proteinExistence type="predicted"/>
<feature type="domain" description="NB-ARC" evidence="3">
    <location>
        <begin position="28"/>
        <end position="186"/>
    </location>
</feature>
<keyword evidence="1" id="KW-0433">Leucine-rich repeat</keyword>
<dbReference type="EMBL" id="KK198774">
    <property type="protein sequence ID" value="KCW45805.1"/>
    <property type="molecule type" value="Genomic_DNA"/>
</dbReference>
<accession>A0A058ZXN2</accession>
<evidence type="ECO:0000259" key="4">
    <source>
        <dbReference type="Pfam" id="PF23282"/>
    </source>
</evidence>
<dbReference type="AlphaFoldDB" id="A0A058ZXN2"/>
<evidence type="ECO:0000256" key="1">
    <source>
        <dbReference type="ARBA" id="ARBA00022614"/>
    </source>
</evidence>
<dbReference type="OMA" id="HINIWME"/>
<evidence type="ECO:0000313" key="7">
    <source>
        <dbReference type="Proteomes" id="UP000030711"/>
    </source>
</evidence>
<dbReference type="GO" id="GO:0006952">
    <property type="term" value="P:defense response"/>
    <property type="evidence" value="ECO:0007669"/>
    <property type="project" value="InterPro"/>
</dbReference>
<feature type="domain" description="Disease resistance protein Roq1-like winged-helix" evidence="4">
    <location>
        <begin position="256"/>
        <end position="324"/>
    </location>
</feature>
<reference evidence="5" key="3">
    <citation type="submission" date="2023-04" db="EMBL/GenBank/DDBJ databases">
        <title>WGS assembly of Eucalyptus grandis.</title>
        <authorList>
            <person name="Myburg A."/>
            <person name="Grattapaglia D."/>
            <person name="Tuskan G."/>
            <person name="Hellsten U."/>
            <person name="Hayes R."/>
            <person name="Grimwood J."/>
            <person name="Jenkins J."/>
            <person name="Lindquist E."/>
            <person name="Tice H."/>
            <person name="Bauer D."/>
            <person name="Goodstein D."/>
            <person name="Dubchak I."/>
            <person name="Poliakov A."/>
            <person name="Mizrachi E."/>
            <person name="Kullan A."/>
            <person name="Hussey S."/>
            <person name="Pinard D."/>
            <person name="Van D."/>
            <person name="Singh P."/>
            <person name="Van J."/>
            <person name="Silva-Junior O."/>
            <person name="Togawa R."/>
            <person name="Pappas M."/>
            <person name="Faria D."/>
            <person name="Sansaloni C."/>
            <person name="Petroli C."/>
            <person name="Yang X."/>
            <person name="Ranjan P."/>
            <person name="Tschaplinski T."/>
            <person name="Ye C."/>
            <person name="Li T."/>
            <person name="Sterck L."/>
            <person name="Vanneste K."/>
            <person name="Murat F."/>
            <person name="Soler M."/>
            <person name="Clemente H."/>
            <person name="Saidi N."/>
            <person name="Cassan-Wang H."/>
            <person name="Dunand C."/>
            <person name="Hefer C."/>
            <person name="Bornberg-Bauer E."/>
            <person name="Kersting A."/>
            <person name="Vining K."/>
            <person name="Amarasinghe V."/>
            <person name="Ranik M."/>
            <person name="Naithani S."/>
            <person name="Elser J."/>
            <person name="Boyd A."/>
            <person name="Liston A."/>
            <person name="Spatafora J."/>
            <person name="Dharmwardhana P."/>
            <person name="Raja R."/>
            <person name="Sullivan C."/>
            <person name="Romanel E."/>
            <person name="Alves-Ferreira M."/>
            <person name="Kulheim C."/>
            <person name="Foley W."/>
            <person name="Carocha V."/>
            <person name="Paiva J."/>
            <person name="Kudrna D."/>
            <person name="Brommonschenkel S."/>
            <person name="Pasquali G."/>
            <person name="Byrne M."/>
            <person name="Rigault P."/>
            <person name="Tibbits J."/>
            <person name="Spokevicius A."/>
            <person name="Jones R."/>
            <person name="Steane D."/>
            <person name="Vaillancourt R."/>
            <person name="Potts B."/>
            <person name="Joubert F."/>
            <person name="Barry K."/>
            <person name="Pappas G."/>
            <person name="Strauss S."/>
            <person name="Jaiswal P."/>
            <person name="Grima-Pettenati J."/>
            <person name="Salse J."/>
            <person name="Van D."/>
            <person name="Rokhsar D."/>
            <person name="Schmutz J."/>
        </authorList>
    </citation>
    <scope>NUCLEOTIDE SEQUENCE</scope>
    <source>
        <tissue evidence="5">Leaf extractions</tissue>
    </source>
</reference>
<keyword evidence="2" id="KW-0677">Repeat</keyword>
<gene>
    <name evidence="6" type="ORF">EUGRSUZ_L00367</name>
</gene>
<dbReference type="InterPro" id="IPR058192">
    <property type="entry name" value="WHD_ROQ1-like"/>
</dbReference>
<dbReference type="Proteomes" id="UP000030711">
    <property type="component" value="Unassembled WGS sequence"/>
</dbReference>
<dbReference type="InterPro" id="IPR044974">
    <property type="entry name" value="Disease_R_plants"/>
</dbReference>
<dbReference type="Pfam" id="PF23282">
    <property type="entry name" value="WHD_ROQ1"/>
    <property type="match status" value="1"/>
</dbReference>
<dbReference type="Gramene" id="KCW45805">
    <property type="protein sequence ID" value="KCW45805"/>
    <property type="gene ID" value="EUGRSUZ_L00367"/>
</dbReference>
<dbReference type="PANTHER" id="PTHR11017">
    <property type="entry name" value="LEUCINE-RICH REPEAT-CONTAINING PROTEIN"/>
    <property type="match status" value="1"/>
</dbReference>
<dbReference type="InParanoid" id="A0A058ZXN2"/>
<dbReference type="Gene3D" id="1.10.8.430">
    <property type="entry name" value="Helical domain of apoptotic protease-activating factors"/>
    <property type="match status" value="1"/>
</dbReference>
<dbReference type="PRINTS" id="PR00364">
    <property type="entry name" value="DISEASERSIST"/>
</dbReference>
<reference evidence="6" key="1">
    <citation type="submission" date="2013-07" db="EMBL/GenBank/DDBJ databases">
        <title>The genome of Eucalyptus grandis.</title>
        <authorList>
            <person name="Schmutz J."/>
            <person name="Hayes R."/>
            <person name="Myburg A."/>
            <person name="Tuskan G."/>
            <person name="Grattapaglia D."/>
            <person name="Rokhsar D.S."/>
        </authorList>
    </citation>
    <scope>NUCLEOTIDE SEQUENCE</scope>
    <source>
        <tissue evidence="6">Leaf extractions</tissue>
    </source>
</reference>
<protein>
    <submittedName>
        <fullName evidence="6">Uncharacterized protein</fullName>
    </submittedName>
</protein>
<organism evidence="6">
    <name type="scientific">Eucalyptus grandis</name>
    <name type="common">Flooded gum</name>
    <dbReference type="NCBI Taxonomy" id="71139"/>
    <lineage>
        <taxon>Eukaryota</taxon>
        <taxon>Viridiplantae</taxon>
        <taxon>Streptophyta</taxon>
        <taxon>Embryophyta</taxon>
        <taxon>Tracheophyta</taxon>
        <taxon>Spermatophyta</taxon>
        <taxon>Magnoliopsida</taxon>
        <taxon>eudicotyledons</taxon>
        <taxon>Gunneridae</taxon>
        <taxon>Pentapetalae</taxon>
        <taxon>rosids</taxon>
        <taxon>malvids</taxon>
        <taxon>Myrtales</taxon>
        <taxon>Myrtaceae</taxon>
        <taxon>Myrtoideae</taxon>
        <taxon>Eucalypteae</taxon>
        <taxon>Eucalyptus</taxon>
    </lineage>
</organism>
<dbReference type="GO" id="GO:0043531">
    <property type="term" value="F:ADP binding"/>
    <property type="evidence" value="ECO:0007669"/>
    <property type="project" value="InterPro"/>
</dbReference>
<evidence type="ECO:0000259" key="3">
    <source>
        <dbReference type="Pfam" id="PF00931"/>
    </source>
</evidence>
<dbReference type="InterPro" id="IPR002182">
    <property type="entry name" value="NB-ARC"/>
</dbReference>
<dbReference type="EMBL" id="MU848265">
    <property type="protein sequence ID" value="KAK2633200.1"/>
    <property type="molecule type" value="Genomic_DNA"/>
</dbReference>
<dbReference type="Gene3D" id="3.40.50.300">
    <property type="entry name" value="P-loop containing nucleotide triphosphate hydrolases"/>
    <property type="match status" value="1"/>
</dbReference>
<evidence type="ECO:0000256" key="2">
    <source>
        <dbReference type="ARBA" id="ARBA00022737"/>
    </source>
</evidence>
<evidence type="ECO:0000313" key="6">
    <source>
        <dbReference type="EMBL" id="KCW45805.1"/>
    </source>
</evidence>
<dbReference type="SUPFAM" id="SSF52540">
    <property type="entry name" value="P-loop containing nucleoside triphosphate hydrolases"/>
    <property type="match status" value="1"/>
</dbReference>